<evidence type="ECO:0000256" key="1">
    <source>
        <dbReference type="SAM" id="MobiDB-lite"/>
    </source>
</evidence>
<proteinExistence type="predicted"/>
<dbReference type="Proteomes" id="UP000673691">
    <property type="component" value="Unassembled WGS sequence"/>
</dbReference>
<feature type="region of interest" description="Disordered" evidence="1">
    <location>
        <begin position="129"/>
        <end position="211"/>
    </location>
</feature>
<sequence length="347" mass="37195">MELARERDLEQAALLEARAAAVATQEKWSSTIEECKTLRRVISGLTAPRRIGFDGRLVRAAAGNAVDDVESSVAKALESLATRHAEARAETEKLRSALGEKDRQLEKFGRMLLRERRLCVQLRVRLGDESRDISSDEDDGAQSYDEQQQPQPQPHPPQQKQRAAVGFATVISPPAAPSTRRSLPSVPGKVGASHPPPNSARKASLPVAAAATRPPSRALDVSHGFPLNSIFEPARLAAANEAASRPEDISRRGSASEADCSGGGGGDEDEAEWEALMENLEQQDDGAKDNLGVLDDRSLSAGDLPAELQSEAEDATAESLQQVGPPRIGPDQRATAIRITVMACHDD</sequence>
<organism evidence="2 3">
    <name type="scientific">Olpidium bornovanus</name>
    <dbReference type="NCBI Taxonomy" id="278681"/>
    <lineage>
        <taxon>Eukaryota</taxon>
        <taxon>Fungi</taxon>
        <taxon>Fungi incertae sedis</taxon>
        <taxon>Olpidiomycota</taxon>
        <taxon>Olpidiomycotina</taxon>
        <taxon>Olpidiomycetes</taxon>
        <taxon>Olpidiales</taxon>
        <taxon>Olpidiaceae</taxon>
        <taxon>Olpidium</taxon>
    </lineage>
</organism>
<feature type="compositionally biased region" description="Acidic residues" evidence="1">
    <location>
        <begin position="266"/>
        <end position="275"/>
    </location>
</feature>
<protein>
    <submittedName>
        <fullName evidence="2">Uncharacterized protein</fullName>
    </submittedName>
</protein>
<name>A0A8H7ZPG5_9FUNG</name>
<evidence type="ECO:0000313" key="3">
    <source>
        <dbReference type="Proteomes" id="UP000673691"/>
    </source>
</evidence>
<accession>A0A8H7ZPG5</accession>
<evidence type="ECO:0000313" key="2">
    <source>
        <dbReference type="EMBL" id="KAG5456825.1"/>
    </source>
</evidence>
<feature type="non-terminal residue" evidence="2">
    <location>
        <position position="347"/>
    </location>
</feature>
<dbReference type="AlphaFoldDB" id="A0A8H7ZPG5"/>
<comment type="caution">
    <text evidence="2">The sequence shown here is derived from an EMBL/GenBank/DDBJ whole genome shotgun (WGS) entry which is preliminary data.</text>
</comment>
<reference evidence="2 3" key="1">
    <citation type="journal article" name="Sci. Rep.">
        <title>Genome-scale phylogenetic analyses confirm Olpidium as the closest living zoosporic fungus to the non-flagellated, terrestrial fungi.</title>
        <authorList>
            <person name="Chang Y."/>
            <person name="Rochon D."/>
            <person name="Sekimoto S."/>
            <person name="Wang Y."/>
            <person name="Chovatia M."/>
            <person name="Sandor L."/>
            <person name="Salamov A."/>
            <person name="Grigoriev I.V."/>
            <person name="Stajich J.E."/>
            <person name="Spatafora J.W."/>
        </authorList>
    </citation>
    <scope>NUCLEOTIDE SEQUENCE [LARGE SCALE GENOMIC DNA]</scope>
    <source>
        <strain evidence="2">S191</strain>
    </source>
</reference>
<keyword evidence="3" id="KW-1185">Reference proteome</keyword>
<feature type="region of interest" description="Disordered" evidence="1">
    <location>
        <begin position="241"/>
        <end position="330"/>
    </location>
</feature>
<dbReference type="EMBL" id="JAEFCI010011099">
    <property type="protein sequence ID" value="KAG5456825.1"/>
    <property type="molecule type" value="Genomic_DNA"/>
</dbReference>
<gene>
    <name evidence="2" type="ORF">BJ554DRAFT_3323</name>
</gene>